<sequence>MAAWNDEWETERWRAAAHEWISGVLASYGLGPAGPYEPRGTHLWSTEIGVPTDHGPLVFRANCPGQLAEASVASAAAALAPAQLVMPLAVDAPRGWMLSPDYGQALRPLPAADERSWTRLVRDFARVQLDLLPFGDELFDAGLLQLDPAWLPAHVEDQVALHASLPPGHPLRLAEDDAAGLRSGMSEVRRMCGLLAAGPVPLSLDHHDLRRGAALVPTAAGEPLRFTGLRGAYWAHPFSSLGVPVREMCAELRTTPADPRVARVVAAYLERWGEYGTVDELRPYVEPALRLGRLREHGTWMRILAGAADADVARYAPRALRPLAELTRPVLG</sequence>
<evidence type="ECO:0008006" key="3">
    <source>
        <dbReference type="Google" id="ProtNLM"/>
    </source>
</evidence>
<keyword evidence="2" id="KW-1185">Reference proteome</keyword>
<proteinExistence type="predicted"/>
<reference evidence="1 2" key="1">
    <citation type="submission" date="2024-09" db="EMBL/GenBank/DDBJ databases">
        <authorList>
            <person name="Salinas-Garcia M.A."/>
            <person name="Prieme A."/>
        </authorList>
    </citation>
    <scope>NUCLEOTIDE SEQUENCE [LARGE SCALE GENOMIC DNA]</scope>
    <source>
        <strain evidence="1 2">DSM 21081</strain>
    </source>
</reference>
<name>A0ABV4UT00_9MICC</name>
<dbReference type="RefSeq" id="WP_373973359.1">
    <property type="nucleotide sequence ID" value="NZ_JBHDLJ010000019.1"/>
</dbReference>
<organism evidence="1 2">
    <name type="scientific">Arthrobacter halodurans</name>
    <dbReference type="NCBI Taxonomy" id="516699"/>
    <lineage>
        <taxon>Bacteria</taxon>
        <taxon>Bacillati</taxon>
        <taxon>Actinomycetota</taxon>
        <taxon>Actinomycetes</taxon>
        <taxon>Micrococcales</taxon>
        <taxon>Micrococcaceae</taxon>
        <taxon>Arthrobacter</taxon>
    </lineage>
</organism>
<evidence type="ECO:0000313" key="2">
    <source>
        <dbReference type="Proteomes" id="UP001575652"/>
    </source>
</evidence>
<comment type="caution">
    <text evidence="1">The sequence shown here is derived from an EMBL/GenBank/DDBJ whole genome shotgun (WGS) entry which is preliminary data.</text>
</comment>
<accession>A0ABV4UT00</accession>
<dbReference type="Proteomes" id="UP001575652">
    <property type="component" value="Unassembled WGS sequence"/>
</dbReference>
<gene>
    <name evidence="1" type="ORF">ACETWP_16465</name>
</gene>
<dbReference type="EMBL" id="JBHDLJ010000019">
    <property type="protein sequence ID" value="MFB0836184.1"/>
    <property type="molecule type" value="Genomic_DNA"/>
</dbReference>
<evidence type="ECO:0000313" key="1">
    <source>
        <dbReference type="EMBL" id="MFB0836184.1"/>
    </source>
</evidence>
<protein>
    <recommendedName>
        <fullName evidence="3">Aminoglycoside phosphotransferase domain-containing protein</fullName>
    </recommendedName>
</protein>